<dbReference type="PANTHER" id="PTHR43179:SF12">
    <property type="entry name" value="GALACTOFURANOSYLTRANSFERASE GLFT2"/>
    <property type="match status" value="1"/>
</dbReference>
<dbReference type="Gene3D" id="3.90.550.10">
    <property type="entry name" value="Spore Coat Polysaccharide Biosynthesis Protein SpsA, Chain A"/>
    <property type="match status" value="1"/>
</dbReference>
<dbReference type="SUPFAM" id="SSF53448">
    <property type="entry name" value="Nucleotide-diphospho-sugar transferases"/>
    <property type="match status" value="1"/>
</dbReference>
<reference evidence="6 7" key="1">
    <citation type="submission" date="2018-10" db="EMBL/GenBank/DDBJ databases">
        <title>Marmoricola sp. 4Q3S-7 whole genome shotgun sequence.</title>
        <authorList>
            <person name="Li F."/>
        </authorList>
    </citation>
    <scope>NUCLEOTIDE SEQUENCE [LARGE SCALE GENOMIC DNA]</scope>
    <source>
        <strain evidence="6 7">4Q3S-7</strain>
    </source>
</reference>
<evidence type="ECO:0000256" key="4">
    <source>
        <dbReference type="ARBA" id="ARBA00022679"/>
    </source>
</evidence>
<dbReference type="Proteomes" id="UP000281708">
    <property type="component" value="Unassembled WGS sequence"/>
</dbReference>
<feature type="domain" description="Glycosyltransferase 2-like" evidence="5">
    <location>
        <begin position="136"/>
        <end position="294"/>
    </location>
</feature>
<keyword evidence="4 6" id="KW-0808">Transferase</keyword>
<evidence type="ECO:0000256" key="1">
    <source>
        <dbReference type="ARBA" id="ARBA00004776"/>
    </source>
</evidence>
<keyword evidence="7" id="KW-1185">Reference proteome</keyword>
<dbReference type="InterPro" id="IPR029044">
    <property type="entry name" value="Nucleotide-diphossugar_trans"/>
</dbReference>
<comment type="caution">
    <text evidence="6">The sequence shown here is derived from an EMBL/GenBank/DDBJ whole genome shotgun (WGS) entry which is preliminary data.</text>
</comment>
<keyword evidence="3" id="KW-0328">Glycosyltransferase</keyword>
<dbReference type="EMBL" id="RDBE01000009">
    <property type="protein sequence ID" value="RLV48485.1"/>
    <property type="molecule type" value="Genomic_DNA"/>
</dbReference>
<comment type="pathway">
    <text evidence="1">Cell wall biogenesis; cell wall polysaccharide biosynthesis.</text>
</comment>
<name>A0A3L8NZ94_9ACTN</name>
<organism evidence="6 7">
    <name type="scientific">Nocardioides mangrovicus</name>
    <dbReference type="NCBI Taxonomy" id="2478913"/>
    <lineage>
        <taxon>Bacteria</taxon>
        <taxon>Bacillati</taxon>
        <taxon>Actinomycetota</taxon>
        <taxon>Actinomycetes</taxon>
        <taxon>Propionibacteriales</taxon>
        <taxon>Nocardioidaceae</taxon>
        <taxon>Nocardioides</taxon>
    </lineage>
</organism>
<evidence type="ECO:0000313" key="7">
    <source>
        <dbReference type="Proteomes" id="UP000281708"/>
    </source>
</evidence>
<evidence type="ECO:0000259" key="5">
    <source>
        <dbReference type="Pfam" id="PF00535"/>
    </source>
</evidence>
<evidence type="ECO:0000313" key="6">
    <source>
        <dbReference type="EMBL" id="RLV48485.1"/>
    </source>
</evidence>
<dbReference type="NCBIfam" id="TIGR03965">
    <property type="entry name" value="mycofact_glyco"/>
    <property type="match status" value="1"/>
</dbReference>
<evidence type="ECO:0000256" key="2">
    <source>
        <dbReference type="ARBA" id="ARBA00006739"/>
    </source>
</evidence>
<sequence length="521" mass="55069">MGPPSRCDRLLVANVSQQAARWCCGRVNTGQAITAAPQPAPGTTPTLAAVPSLPAGFGVALSPRTKVCDDGRTLVGASGRVMYLSPRAAGLVAGLPAEVGAGRDEQLLARRLLDSGAADPWWAAPAGRDADVADVTVVVPVHERADGLRRLLAALPDPVPVVVVDDGSADAAPIAAVAAEHGARLVVHPENRGPAAARNTGLHAAGTPFVAFVDSDVEPRPGWLAVLRRHLDDPTVAIAAPRVLGPVPRADDSWVERYEQARSSLDLGEHAAAVRVHGQVAYVPSACLLVRVDALGDEGGGGFDEALRSGEDVDLVWRLLADGWGVRYEPAAQVRHRHRSQPAQWLRRKAFYGASAAPLAARHPGAVSPMVLAPWSAAMTAALLAQRRWSMPVALAAYAVATARTAQRLQRSDRPVAAAATVVLEGSVAALWQTSAALTRHYWPVAAAGCLVSRRARRAVLASAVLDGLADHRRTRPRLDPLRYVVARRLDDLAYGTGVWRGALAARSLEALRPSWVRSTR</sequence>
<proteinExistence type="inferred from homology"/>
<dbReference type="Pfam" id="PF00535">
    <property type="entry name" value="Glycos_transf_2"/>
    <property type="match status" value="1"/>
</dbReference>
<dbReference type="InterPro" id="IPR023981">
    <property type="entry name" value="MftF"/>
</dbReference>
<protein>
    <submittedName>
        <fullName evidence="6">Mycofactocin system glycosyltransferase</fullName>
    </submittedName>
</protein>
<dbReference type="InterPro" id="IPR001173">
    <property type="entry name" value="Glyco_trans_2-like"/>
</dbReference>
<accession>A0A3L8NZ94</accession>
<dbReference type="OrthoDB" id="5243838at2"/>
<dbReference type="PANTHER" id="PTHR43179">
    <property type="entry name" value="RHAMNOSYLTRANSFERASE WBBL"/>
    <property type="match status" value="1"/>
</dbReference>
<evidence type="ECO:0000256" key="3">
    <source>
        <dbReference type="ARBA" id="ARBA00022676"/>
    </source>
</evidence>
<comment type="similarity">
    <text evidence="2">Belongs to the glycosyltransferase 2 family.</text>
</comment>
<gene>
    <name evidence="6" type="primary">mftF</name>
    <name evidence="6" type="ORF">D9V37_13970</name>
</gene>
<dbReference type="GO" id="GO:0016757">
    <property type="term" value="F:glycosyltransferase activity"/>
    <property type="evidence" value="ECO:0007669"/>
    <property type="project" value="UniProtKB-KW"/>
</dbReference>
<dbReference type="AlphaFoldDB" id="A0A3L8NZ94"/>